<accession>A0A0B7C5C7</accession>
<proteinExistence type="predicted"/>
<feature type="non-terminal residue" evidence="2">
    <location>
        <position position="80"/>
    </location>
</feature>
<protein>
    <submittedName>
        <fullName evidence="2">Uncharacterized protein</fullName>
    </submittedName>
</protein>
<organism evidence="2">
    <name type="scientific">Arion vulgaris</name>
    <dbReference type="NCBI Taxonomy" id="1028688"/>
    <lineage>
        <taxon>Eukaryota</taxon>
        <taxon>Metazoa</taxon>
        <taxon>Spiralia</taxon>
        <taxon>Lophotrochozoa</taxon>
        <taxon>Mollusca</taxon>
        <taxon>Gastropoda</taxon>
        <taxon>Heterobranchia</taxon>
        <taxon>Euthyneura</taxon>
        <taxon>Panpulmonata</taxon>
        <taxon>Eupulmonata</taxon>
        <taxon>Stylommatophora</taxon>
        <taxon>Helicina</taxon>
        <taxon>Arionoidea</taxon>
        <taxon>Arionidae</taxon>
        <taxon>Arion</taxon>
    </lineage>
</organism>
<gene>
    <name evidence="2" type="primary">ORF221873</name>
</gene>
<evidence type="ECO:0000313" key="2">
    <source>
        <dbReference type="EMBL" id="CEK99680.1"/>
    </source>
</evidence>
<evidence type="ECO:0000256" key="1">
    <source>
        <dbReference type="SAM" id="MobiDB-lite"/>
    </source>
</evidence>
<dbReference type="AlphaFoldDB" id="A0A0B7C5C7"/>
<feature type="non-terminal residue" evidence="2">
    <location>
        <position position="1"/>
    </location>
</feature>
<reference evidence="2" key="1">
    <citation type="submission" date="2014-12" db="EMBL/GenBank/DDBJ databases">
        <title>Insight into the proteome of Arion vulgaris.</title>
        <authorList>
            <person name="Aradska J."/>
            <person name="Bulat T."/>
            <person name="Smidak R."/>
            <person name="Sarate P."/>
            <person name="Gangsoo J."/>
            <person name="Sialana F."/>
            <person name="Bilban M."/>
            <person name="Lubec G."/>
        </authorList>
    </citation>
    <scope>NUCLEOTIDE SEQUENCE</scope>
    <source>
        <tissue evidence="2">Skin</tissue>
    </source>
</reference>
<feature type="compositionally biased region" description="Polar residues" evidence="1">
    <location>
        <begin position="23"/>
        <end position="43"/>
    </location>
</feature>
<name>A0A0B7C5C7_9EUPU</name>
<dbReference type="EMBL" id="HACG01052809">
    <property type="protein sequence ID" value="CEK99680.1"/>
    <property type="molecule type" value="Transcribed_RNA"/>
</dbReference>
<sequence>SIEDQTKTLENQQSLTLHLLKQESVQPPQTILPSRSSGVNNRNTQIVQEQSHQSLHRQLTKQEYNVHTNYTSNSNKENDV</sequence>
<feature type="region of interest" description="Disordered" evidence="1">
    <location>
        <begin position="19"/>
        <end position="43"/>
    </location>
</feature>